<dbReference type="EC" id="6.3.2.2" evidence="1 6"/>
<keyword evidence="4 6" id="KW-0547">Nucleotide-binding</keyword>
<comment type="pathway">
    <text evidence="6">Sulfur metabolism; glutathione biosynthesis; glutathione from L-cysteine and L-glutamate: step 1/2.</text>
</comment>
<dbReference type="GO" id="GO:0004357">
    <property type="term" value="F:glutamate-cysteine ligase activity"/>
    <property type="evidence" value="ECO:0007669"/>
    <property type="project" value="UniProtKB-UniRule"/>
</dbReference>
<name>A0A8J9Y885_9NEOP</name>
<evidence type="ECO:0000256" key="1">
    <source>
        <dbReference type="ARBA" id="ARBA00012220"/>
    </source>
</evidence>
<dbReference type="PANTHER" id="PTHR11164:SF0">
    <property type="entry name" value="GLUTAMATE--CYSTEINE LIGASE CATALYTIC SUBUNIT"/>
    <property type="match status" value="1"/>
</dbReference>
<organism evidence="7 8">
    <name type="scientific">Brenthis ino</name>
    <name type="common">lesser marbled fritillary</name>
    <dbReference type="NCBI Taxonomy" id="405034"/>
    <lineage>
        <taxon>Eukaryota</taxon>
        <taxon>Metazoa</taxon>
        <taxon>Ecdysozoa</taxon>
        <taxon>Arthropoda</taxon>
        <taxon>Hexapoda</taxon>
        <taxon>Insecta</taxon>
        <taxon>Pterygota</taxon>
        <taxon>Neoptera</taxon>
        <taxon>Endopterygota</taxon>
        <taxon>Lepidoptera</taxon>
        <taxon>Glossata</taxon>
        <taxon>Ditrysia</taxon>
        <taxon>Papilionoidea</taxon>
        <taxon>Nymphalidae</taxon>
        <taxon>Heliconiinae</taxon>
        <taxon>Argynnini</taxon>
        <taxon>Brenthis</taxon>
    </lineage>
</organism>
<evidence type="ECO:0000313" key="8">
    <source>
        <dbReference type="Proteomes" id="UP000838878"/>
    </source>
</evidence>
<evidence type="ECO:0000256" key="5">
    <source>
        <dbReference type="ARBA" id="ARBA00022840"/>
    </source>
</evidence>
<dbReference type="InterPro" id="IPR004308">
    <property type="entry name" value="GCS"/>
</dbReference>
<sequence length="264" mass="29338">MVQGEHPIDKLADDALQAAAAQLEHRLARGVPPVRGTAHGLRERRLRVLRGAAHARHPLLQAQLRDAHQQGESRGGVARRSVVWRSLTRCGGAQVDENMLRAQRRGACTQQRFWWRRDVGAPGDVAPHAPDARDQYLELTVHEIVSGKEGVFPGLIPLIESYLSGMDVDADTHCTVQQYLKLIQRRAAGEIATMATWMREFVTAHPDYRRDSVVTERINYDLLKTAHGIQTGAVPAPRLLGGSSVSKTNDDIPNAFRRMISKEC</sequence>
<evidence type="ECO:0000313" key="7">
    <source>
        <dbReference type="EMBL" id="CAH0722679.1"/>
    </source>
</evidence>
<dbReference type="AlphaFoldDB" id="A0A8J9Y885"/>
<evidence type="ECO:0000256" key="6">
    <source>
        <dbReference type="RuleBase" id="RU367135"/>
    </source>
</evidence>
<keyword evidence="8" id="KW-1185">Reference proteome</keyword>
<reference evidence="7" key="1">
    <citation type="submission" date="2021-12" db="EMBL/GenBank/DDBJ databases">
        <authorList>
            <person name="Martin H S."/>
        </authorList>
    </citation>
    <scope>NUCLEOTIDE SEQUENCE</scope>
</reference>
<dbReference type="GO" id="GO:0006750">
    <property type="term" value="P:glutathione biosynthetic process"/>
    <property type="evidence" value="ECO:0007669"/>
    <property type="project" value="UniProtKB-UniRule"/>
</dbReference>
<keyword evidence="5 6" id="KW-0067">ATP-binding</keyword>
<gene>
    <name evidence="7" type="ORF">BINO364_LOCUS8601</name>
</gene>
<dbReference type="Pfam" id="PF03074">
    <property type="entry name" value="GCS"/>
    <property type="match status" value="1"/>
</dbReference>
<evidence type="ECO:0000256" key="3">
    <source>
        <dbReference type="ARBA" id="ARBA00022684"/>
    </source>
</evidence>
<keyword evidence="3 6" id="KW-0317">Glutathione biosynthesis</keyword>
<dbReference type="GO" id="GO:0017109">
    <property type="term" value="C:glutamate-cysteine ligase complex"/>
    <property type="evidence" value="ECO:0007669"/>
    <property type="project" value="TreeGrafter"/>
</dbReference>
<accession>A0A8J9Y885</accession>
<dbReference type="GO" id="GO:0005524">
    <property type="term" value="F:ATP binding"/>
    <property type="evidence" value="ECO:0007669"/>
    <property type="project" value="UniProtKB-UniRule"/>
</dbReference>
<dbReference type="Proteomes" id="UP000838878">
    <property type="component" value="Chromosome 3"/>
</dbReference>
<comment type="catalytic activity">
    <reaction evidence="6">
        <text>L-cysteine + L-glutamate + ATP = gamma-L-glutamyl-L-cysteine + ADP + phosphate + H(+)</text>
        <dbReference type="Rhea" id="RHEA:13285"/>
        <dbReference type="ChEBI" id="CHEBI:15378"/>
        <dbReference type="ChEBI" id="CHEBI:29985"/>
        <dbReference type="ChEBI" id="CHEBI:30616"/>
        <dbReference type="ChEBI" id="CHEBI:35235"/>
        <dbReference type="ChEBI" id="CHEBI:43474"/>
        <dbReference type="ChEBI" id="CHEBI:58173"/>
        <dbReference type="ChEBI" id="CHEBI:456216"/>
        <dbReference type="EC" id="6.3.2.2"/>
    </reaction>
</comment>
<dbReference type="EMBL" id="OV170223">
    <property type="protein sequence ID" value="CAH0722679.1"/>
    <property type="molecule type" value="Genomic_DNA"/>
</dbReference>
<dbReference type="OrthoDB" id="7939818at2759"/>
<dbReference type="PANTHER" id="PTHR11164">
    <property type="entry name" value="GLUTAMATE CYSTEINE LIGASE"/>
    <property type="match status" value="1"/>
</dbReference>
<evidence type="ECO:0000256" key="4">
    <source>
        <dbReference type="ARBA" id="ARBA00022741"/>
    </source>
</evidence>
<proteinExistence type="inferred from homology"/>
<dbReference type="FunFam" id="1.10.8.960:FF:000001">
    <property type="entry name" value="Glutamate--cysteine ligase catalytic subunit"/>
    <property type="match status" value="1"/>
</dbReference>
<dbReference type="UniPathway" id="UPA00142">
    <property type="reaction ID" value="UER00209"/>
</dbReference>
<evidence type="ECO:0000256" key="2">
    <source>
        <dbReference type="ARBA" id="ARBA00022598"/>
    </source>
</evidence>
<feature type="non-terminal residue" evidence="7">
    <location>
        <position position="264"/>
    </location>
</feature>
<keyword evidence="2 6" id="KW-0436">Ligase</keyword>
<protein>
    <recommendedName>
        <fullName evidence="1 6">Glutamate--cysteine ligase</fullName>
        <ecNumber evidence="1 6">6.3.2.2</ecNumber>
    </recommendedName>
    <alternativeName>
        <fullName evidence="6">Gamma-ECS</fullName>
    </alternativeName>
    <alternativeName>
        <fullName evidence="6">Gamma-glutamylcysteine synthetase</fullName>
    </alternativeName>
</protein>
<dbReference type="Gene3D" id="1.10.8.960">
    <property type="match status" value="1"/>
</dbReference>
<comment type="similarity">
    <text evidence="6">Belongs to the glutamate--cysteine ligase type 3 family.</text>
</comment>